<sequence>MSKLKRAASAALATCLVLLAGCSGAGSGAISTPSLAGTSAVPSGSGDATPAATDLSSYKYSKTGSVVEVTFWTAAVEEINQQLVDKFNETTGKDQNIHVTAQYQGDYWEMQQKINAASIAGTLPNAFIDEVSMTRGFADDDVILNLEPYMQANSFDNSAFQIGDLGNLYMGEDMYAFPHMRSVPVMYVNKTLAKSVGLSEAGPATFDELTTYLQACYDKTGQPPMYLFNYDFWVMEALLHSYSNTNILSDDEKSCNINSEGGVKLVTYLKGLVDKGLVKVLPITDMNAFYATIANPSTALWLTSIGGYKAFAPMASQYGIDLGVSMIPEGENGTRGVPVGGSNTYLANAGTDQQKAAAFIFMTWLSDTEQAAFASSQTGYLPTKLASLETSVMKETLAQFPGFQVAFDELQYCKMRPTTGSYHEVEDLMCEKINSILLDNLDIKSSLDTLAKDVNAILNR</sequence>
<name>A0A1M5VPZ9_9FIRM</name>
<dbReference type="Proteomes" id="UP000183995">
    <property type="component" value="Unassembled WGS sequence"/>
</dbReference>
<dbReference type="OrthoDB" id="9764785at2"/>
<comment type="similarity">
    <text evidence="1">Belongs to the bacterial solute-binding protein 1 family.</text>
</comment>
<proteinExistence type="inferred from homology"/>
<dbReference type="EMBL" id="FQXV01000002">
    <property type="protein sequence ID" value="SHH77315.1"/>
    <property type="molecule type" value="Genomic_DNA"/>
</dbReference>
<dbReference type="GO" id="GO:0055052">
    <property type="term" value="C:ATP-binding cassette (ABC) transporter complex, substrate-binding subunit-containing"/>
    <property type="evidence" value="ECO:0007669"/>
    <property type="project" value="TreeGrafter"/>
</dbReference>
<reference evidence="5 6" key="1">
    <citation type="submission" date="2016-11" db="EMBL/GenBank/DDBJ databases">
        <authorList>
            <person name="Jaros S."/>
            <person name="Januszkiewicz K."/>
            <person name="Wedrychowicz H."/>
        </authorList>
    </citation>
    <scope>NUCLEOTIDE SEQUENCE [LARGE SCALE GENOMIC DNA]</scope>
    <source>
        <strain evidence="5 6">DSM 10068</strain>
    </source>
</reference>
<evidence type="ECO:0000256" key="1">
    <source>
        <dbReference type="ARBA" id="ARBA00008520"/>
    </source>
</evidence>
<dbReference type="GO" id="GO:0015768">
    <property type="term" value="P:maltose transport"/>
    <property type="evidence" value="ECO:0007669"/>
    <property type="project" value="TreeGrafter"/>
</dbReference>
<dbReference type="SUPFAM" id="SSF53850">
    <property type="entry name" value="Periplasmic binding protein-like II"/>
    <property type="match status" value="1"/>
</dbReference>
<accession>A0A1M5VPZ9</accession>
<dbReference type="GO" id="GO:1901982">
    <property type="term" value="F:maltose binding"/>
    <property type="evidence" value="ECO:0007669"/>
    <property type="project" value="TreeGrafter"/>
</dbReference>
<dbReference type="PANTHER" id="PTHR30061:SF50">
    <property type="entry name" value="MALTOSE_MALTODEXTRIN-BINDING PERIPLASMIC PROTEIN"/>
    <property type="match status" value="1"/>
</dbReference>
<dbReference type="PROSITE" id="PS51257">
    <property type="entry name" value="PROKAR_LIPOPROTEIN"/>
    <property type="match status" value="1"/>
</dbReference>
<dbReference type="Pfam" id="PF13416">
    <property type="entry name" value="SBP_bac_8"/>
    <property type="match status" value="1"/>
</dbReference>
<gene>
    <name evidence="5" type="ORF">SAMN02745823_00955</name>
</gene>
<feature type="chain" id="PRO_5012500105" evidence="4">
    <location>
        <begin position="26"/>
        <end position="460"/>
    </location>
</feature>
<keyword evidence="2" id="KW-0813">Transport</keyword>
<dbReference type="AlphaFoldDB" id="A0A1M5VPZ9"/>
<dbReference type="InterPro" id="IPR006059">
    <property type="entry name" value="SBP"/>
</dbReference>
<evidence type="ECO:0000256" key="3">
    <source>
        <dbReference type="ARBA" id="ARBA00022729"/>
    </source>
</evidence>
<dbReference type="STRING" id="1123282.SAMN02745823_00955"/>
<dbReference type="RefSeq" id="WP_073076508.1">
    <property type="nucleotide sequence ID" value="NZ_FQXV01000002.1"/>
</dbReference>
<dbReference type="PANTHER" id="PTHR30061">
    <property type="entry name" value="MALTOSE-BINDING PERIPLASMIC PROTEIN"/>
    <property type="match status" value="1"/>
</dbReference>
<dbReference type="GO" id="GO:0042956">
    <property type="term" value="P:maltodextrin transmembrane transport"/>
    <property type="evidence" value="ECO:0007669"/>
    <property type="project" value="TreeGrafter"/>
</dbReference>
<protein>
    <submittedName>
        <fullName evidence="5">sn-glycerol 3-phosphate transport system substrate-binding protein</fullName>
    </submittedName>
</protein>
<keyword evidence="6" id="KW-1185">Reference proteome</keyword>
<dbReference type="Gene3D" id="3.40.190.10">
    <property type="entry name" value="Periplasmic binding protein-like II"/>
    <property type="match status" value="2"/>
</dbReference>
<evidence type="ECO:0000313" key="6">
    <source>
        <dbReference type="Proteomes" id="UP000183995"/>
    </source>
</evidence>
<evidence type="ECO:0000313" key="5">
    <source>
        <dbReference type="EMBL" id="SHH77315.1"/>
    </source>
</evidence>
<organism evidence="5 6">
    <name type="scientific">Sporobacter termitidis DSM 10068</name>
    <dbReference type="NCBI Taxonomy" id="1123282"/>
    <lineage>
        <taxon>Bacteria</taxon>
        <taxon>Bacillati</taxon>
        <taxon>Bacillota</taxon>
        <taxon>Clostridia</taxon>
        <taxon>Eubacteriales</taxon>
        <taxon>Oscillospiraceae</taxon>
        <taxon>Sporobacter</taxon>
    </lineage>
</organism>
<feature type="signal peptide" evidence="4">
    <location>
        <begin position="1"/>
        <end position="25"/>
    </location>
</feature>
<evidence type="ECO:0000256" key="4">
    <source>
        <dbReference type="SAM" id="SignalP"/>
    </source>
</evidence>
<evidence type="ECO:0000256" key="2">
    <source>
        <dbReference type="ARBA" id="ARBA00022448"/>
    </source>
</evidence>
<keyword evidence="3 4" id="KW-0732">Signal</keyword>